<proteinExistence type="inferred from homology"/>
<comment type="similarity">
    <text evidence="1">Belongs to the protein kinase superfamily. NEK Ser/Thr protein kinase family. NIMA subfamily.</text>
</comment>
<dbReference type="eggNOG" id="KOG0589">
    <property type="taxonomic scope" value="Eukaryota"/>
</dbReference>
<feature type="compositionally biased region" description="Basic and acidic residues" evidence="7">
    <location>
        <begin position="343"/>
        <end position="365"/>
    </location>
</feature>
<dbReference type="GO" id="GO:0055028">
    <property type="term" value="C:cortical microtubule"/>
    <property type="evidence" value="ECO:0007669"/>
    <property type="project" value="TreeGrafter"/>
</dbReference>
<evidence type="ECO:0000259" key="8">
    <source>
        <dbReference type="PROSITE" id="PS50011"/>
    </source>
</evidence>
<evidence type="ECO:0000256" key="7">
    <source>
        <dbReference type="SAM" id="MobiDB-lite"/>
    </source>
</evidence>
<evidence type="ECO:0000256" key="1">
    <source>
        <dbReference type="ARBA" id="ARBA00010886"/>
    </source>
</evidence>
<evidence type="ECO:0000256" key="2">
    <source>
        <dbReference type="ARBA" id="ARBA00022679"/>
    </source>
</evidence>
<feature type="region of interest" description="Disordered" evidence="7">
    <location>
        <begin position="456"/>
        <end position="511"/>
    </location>
</feature>
<feature type="compositionally biased region" description="Basic and acidic residues" evidence="7">
    <location>
        <begin position="467"/>
        <end position="503"/>
    </location>
</feature>
<evidence type="ECO:0000256" key="3">
    <source>
        <dbReference type="ARBA" id="ARBA00022741"/>
    </source>
</evidence>
<dbReference type="GO" id="GO:0007017">
    <property type="term" value="P:microtubule-based process"/>
    <property type="evidence" value="ECO:0007669"/>
    <property type="project" value="TreeGrafter"/>
</dbReference>
<reference evidence="10" key="1">
    <citation type="submission" date="2013-01" db="EMBL/GenBank/DDBJ databases">
        <title>Draft Genome Sequence of a Mulberry Tree, Morus notabilis C.K. Schneid.</title>
        <authorList>
            <person name="He N."/>
            <person name="Zhao S."/>
        </authorList>
    </citation>
    <scope>NUCLEOTIDE SEQUENCE</scope>
</reference>
<dbReference type="AlphaFoldDB" id="W9S1S5"/>
<dbReference type="CDD" id="cd08215">
    <property type="entry name" value="STKc_Nek"/>
    <property type="match status" value="1"/>
</dbReference>
<dbReference type="InterPro" id="IPR017441">
    <property type="entry name" value="Protein_kinase_ATP_BS"/>
</dbReference>
<evidence type="ECO:0000313" key="10">
    <source>
        <dbReference type="Proteomes" id="UP000030645"/>
    </source>
</evidence>
<dbReference type="GO" id="GO:0005524">
    <property type="term" value="F:ATP binding"/>
    <property type="evidence" value="ECO:0007669"/>
    <property type="project" value="UniProtKB-UniRule"/>
</dbReference>
<dbReference type="PANTHER" id="PTHR43671:SF63">
    <property type="entry name" value="SERINE_THREONINE-PROTEIN KINASE NEK6 ISOFORM X1"/>
    <property type="match status" value="1"/>
</dbReference>
<keyword evidence="10" id="KW-1185">Reference proteome</keyword>
<feature type="region of interest" description="Disordered" evidence="7">
    <location>
        <begin position="293"/>
        <end position="432"/>
    </location>
</feature>
<dbReference type="EMBL" id="KE345467">
    <property type="protein sequence ID" value="EXC04348.1"/>
    <property type="molecule type" value="Genomic_DNA"/>
</dbReference>
<sequence length="659" mass="72586">MESDNGEMVSKMEDYEVVEQIGRGAFGAAFLVLHKIEKKKYVLKKIRLAKQTEKFKRTAHQEMELIAKLDNPYIVDYKDAWVDKGDCICIVTGYCEGGDMAEMIKKARGTFFPEEKLCKWLAQLLLAVDYLHSNRVLHRDLKVGSEVSVSNHCLSFMGLTGDFGLAKLLNTEDLASSVVGTPNYMCPELLADIPYGYKSDIWSLGCCMFEIAAHQPAFRAPDMAGLINKINRSSISPLPIVYSSTLKQIIKSMLRKSPEHRPTAAELLRHPHLQPYLLQCCNASSVFLPVYPLNNSKDKTRKTPPRKASNGKHSREKEAAMVNPVERVHPLEGNTDVTPRNTPNDDKQPVSTARAEDKLETKRVDPTSCTTELSSATDGSKDGPADSEASVSNGCKQADVRSMSHKESTESDIEVTSESTPYSPHEEQEEPAVTAAKYLQQLPEVDIKTVNVEDGKMYFNQEGQEEAGTKGEQGGKEEEENCKELEKLSAESTDKVVAPDDKCSSSAKSDVEPQCCMEKETSIECMEGAHIDYTSSESNNVSVPCKDDPSGKVETESSAQAEKNEGQAINLSRSEISLLSTLSALGIDGAKGMWENPSQQRADALESLLELCARLLKQDKLDELAGVLKPFGEEVVSSRETAIWLTKSLMSAQKFNGGS</sequence>
<dbReference type="FunFam" id="3.30.200.20:FF:000668">
    <property type="entry name" value="Serine/threonine-protein kinase Nek6"/>
    <property type="match status" value="1"/>
</dbReference>
<dbReference type="GO" id="GO:0004674">
    <property type="term" value="F:protein serine/threonine kinase activity"/>
    <property type="evidence" value="ECO:0007669"/>
    <property type="project" value="TreeGrafter"/>
</dbReference>
<accession>W9S1S5</accession>
<dbReference type="SMART" id="SM00220">
    <property type="entry name" value="S_TKc"/>
    <property type="match status" value="1"/>
</dbReference>
<dbReference type="InterPro" id="IPR011009">
    <property type="entry name" value="Kinase-like_dom_sf"/>
</dbReference>
<protein>
    <submittedName>
        <fullName evidence="9">Serine/threonine-protein kinase Nek7</fullName>
    </submittedName>
</protein>
<dbReference type="PANTHER" id="PTHR43671">
    <property type="entry name" value="SERINE/THREONINE-PROTEIN KINASE NEK"/>
    <property type="match status" value="1"/>
</dbReference>
<dbReference type="SUPFAM" id="SSF56112">
    <property type="entry name" value="Protein kinase-like (PK-like)"/>
    <property type="match status" value="1"/>
</dbReference>
<keyword evidence="5 6" id="KW-0067">ATP-binding</keyword>
<feature type="compositionally biased region" description="Polar residues" evidence="7">
    <location>
        <begin position="367"/>
        <end position="378"/>
    </location>
</feature>
<feature type="compositionally biased region" description="Basic and acidic residues" evidence="7">
    <location>
        <begin position="545"/>
        <end position="555"/>
    </location>
</feature>
<dbReference type="InterPro" id="IPR000719">
    <property type="entry name" value="Prot_kinase_dom"/>
</dbReference>
<dbReference type="Gene3D" id="1.10.510.10">
    <property type="entry name" value="Transferase(Phosphotransferase) domain 1"/>
    <property type="match status" value="1"/>
</dbReference>
<dbReference type="Pfam" id="PF00069">
    <property type="entry name" value="Pkinase"/>
    <property type="match status" value="1"/>
</dbReference>
<evidence type="ECO:0000256" key="6">
    <source>
        <dbReference type="PROSITE-ProRule" id="PRU10141"/>
    </source>
</evidence>
<evidence type="ECO:0000256" key="5">
    <source>
        <dbReference type="ARBA" id="ARBA00022840"/>
    </source>
</evidence>
<gene>
    <name evidence="9" type="ORF">L484_015975</name>
</gene>
<feature type="compositionally biased region" description="Basic residues" evidence="7">
    <location>
        <begin position="299"/>
        <end position="312"/>
    </location>
</feature>
<dbReference type="InterPro" id="IPR050660">
    <property type="entry name" value="NEK_Ser/Thr_kinase"/>
</dbReference>
<feature type="region of interest" description="Disordered" evidence="7">
    <location>
        <begin position="535"/>
        <end position="566"/>
    </location>
</feature>
<organism evidence="9 10">
    <name type="scientific">Morus notabilis</name>
    <dbReference type="NCBI Taxonomy" id="981085"/>
    <lineage>
        <taxon>Eukaryota</taxon>
        <taxon>Viridiplantae</taxon>
        <taxon>Streptophyta</taxon>
        <taxon>Embryophyta</taxon>
        <taxon>Tracheophyta</taxon>
        <taxon>Spermatophyta</taxon>
        <taxon>Magnoliopsida</taxon>
        <taxon>eudicotyledons</taxon>
        <taxon>Gunneridae</taxon>
        <taxon>Pentapetalae</taxon>
        <taxon>rosids</taxon>
        <taxon>fabids</taxon>
        <taxon>Rosales</taxon>
        <taxon>Moraceae</taxon>
        <taxon>Moreae</taxon>
        <taxon>Morus</taxon>
    </lineage>
</organism>
<evidence type="ECO:0000256" key="4">
    <source>
        <dbReference type="ARBA" id="ARBA00022777"/>
    </source>
</evidence>
<dbReference type="PROSITE" id="PS00107">
    <property type="entry name" value="PROTEIN_KINASE_ATP"/>
    <property type="match status" value="1"/>
</dbReference>
<feature type="domain" description="Protein kinase" evidence="8">
    <location>
        <begin position="15"/>
        <end position="273"/>
    </location>
</feature>
<feature type="compositionally biased region" description="Polar residues" evidence="7">
    <location>
        <begin position="556"/>
        <end position="566"/>
    </location>
</feature>
<name>W9S1S5_9ROSA</name>
<feature type="compositionally biased region" description="Basic and acidic residues" evidence="7">
    <location>
        <begin position="398"/>
        <end position="409"/>
    </location>
</feature>
<keyword evidence="3 6" id="KW-0547">Nucleotide-binding</keyword>
<dbReference type="Gene3D" id="3.30.200.20">
    <property type="entry name" value="Phosphorylase Kinase, domain 1"/>
    <property type="match status" value="1"/>
</dbReference>
<evidence type="ECO:0000313" key="9">
    <source>
        <dbReference type="EMBL" id="EXC04348.1"/>
    </source>
</evidence>
<keyword evidence="4 9" id="KW-0418">Kinase</keyword>
<feature type="binding site" evidence="6">
    <location>
        <position position="44"/>
    </location>
    <ligand>
        <name>ATP</name>
        <dbReference type="ChEBI" id="CHEBI:30616"/>
    </ligand>
</feature>
<dbReference type="PROSITE" id="PS50011">
    <property type="entry name" value="PROTEIN_KINASE_DOM"/>
    <property type="match status" value="1"/>
</dbReference>
<dbReference type="Proteomes" id="UP000030645">
    <property type="component" value="Unassembled WGS sequence"/>
</dbReference>
<keyword evidence="2" id="KW-0808">Transferase</keyword>